<dbReference type="KEGG" id="crx:CRECT_2220"/>
<dbReference type="Proteomes" id="UP000502377">
    <property type="component" value="Chromosome"/>
</dbReference>
<evidence type="ECO:0000313" key="1">
    <source>
        <dbReference type="EMBL" id="QCD47819.1"/>
    </source>
</evidence>
<dbReference type="AlphaFoldDB" id="A0A6G5QQB3"/>
<name>A0A6G5QQB3_CAMRE</name>
<accession>A0A6G5QQB3</accession>
<dbReference type="EMBL" id="CP012543">
    <property type="protein sequence ID" value="QCD47819.1"/>
    <property type="molecule type" value="Genomic_DNA"/>
</dbReference>
<evidence type="ECO:0000313" key="2">
    <source>
        <dbReference type="Proteomes" id="UP000502377"/>
    </source>
</evidence>
<organism evidence="1 2">
    <name type="scientific">Campylobacter rectus</name>
    <name type="common">Wolinella recta</name>
    <dbReference type="NCBI Taxonomy" id="203"/>
    <lineage>
        <taxon>Bacteria</taxon>
        <taxon>Pseudomonadati</taxon>
        <taxon>Campylobacterota</taxon>
        <taxon>Epsilonproteobacteria</taxon>
        <taxon>Campylobacterales</taxon>
        <taxon>Campylobacteraceae</taxon>
        <taxon>Campylobacter</taxon>
    </lineage>
</organism>
<protein>
    <submittedName>
        <fullName evidence="1">Uncharacterized protein</fullName>
    </submittedName>
</protein>
<reference evidence="1 2" key="1">
    <citation type="submission" date="2016-07" db="EMBL/GenBank/DDBJ databases">
        <title>Comparative genomics of the Campylobacter concisus group.</title>
        <authorList>
            <person name="Miller W.G."/>
            <person name="Yee E."/>
            <person name="Chapman M.H."/>
            <person name="Huynh S."/>
            <person name="Bono J.L."/>
            <person name="On S.L.W."/>
            <person name="StLeger J."/>
            <person name="Foster G."/>
            <person name="Parker C.T."/>
        </authorList>
    </citation>
    <scope>NUCLEOTIDE SEQUENCE [LARGE SCALE GENOMIC DNA]</scope>
    <source>
        <strain evidence="1 2">ATCC 33238</strain>
    </source>
</reference>
<proteinExistence type="predicted"/>
<gene>
    <name evidence="1" type="ORF">CRECT_2220</name>
</gene>
<sequence>MSSRGHPLSRANELWDVIAHTARGIFWQMLGMAAAAALPAGPTFGRSAKIRDEPQKLGF</sequence>